<evidence type="ECO:0000256" key="1">
    <source>
        <dbReference type="SAM" id="Phobius"/>
    </source>
</evidence>
<feature type="transmembrane region" description="Helical" evidence="1">
    <location>
        <begin position="91"/>
        <end position="116"/>
    </location>
</feature>
<organism evidence="2 3">
    <name type="scientific">Saccharothrix variisporea</name>
    <dbReference type="NCBI Taxonomy" id="543527"/>
    <lineage>
        <taxon>Bacteria</taxon>
        <taxon>Bacillati</taxon>
        <taxon>Actinomycetota</taxon>
        <taxon>Actinomycetes</taxon>
        <taxon>Pseudonocardiales</taxon>
        <taxon>Pseudonocardiaceae</taxon>
        <taxon>Saccharothrix</taxon>
    </lineage>
</organism>
<name>A0A495X5A0_9PSEU</name>
<feature type="transmembrane region" description="Helical" evidence="1">
    <location>
        <begin position="12"/>
        <end position="39"/>
    </location>
</feature>
<sequence>MTSPAARTGPPLGVLAVVFAALFVAGLVLSVVLAGGAVFPSPFGAAEDITAYFRDHQNAVRVGALLQFAASVPLALYAATASARLGVRAPGAHIALAGGLLAAVFLACSALVSWVLSLPEVAGETLLVRPLQDLAFITGGPGHVVPLGLLIAGVAVPGLLTGVLPRGVALAGLVIAGIAELSTLVLLVPQAAYLLPAARFTGLAWLVVTGFLLPRSRRERP</sequence>
<keyword evidence="1" id="KW-0812">Transmembrane</keyword>
<reference evidence="2 3" key="1">
    <citation type="submission" date="2018-10" db="EMBL/GenBank/DDBJ databases">
        <title>Sequencing the genomes of 1000 actinobacteria strains.</title>
        <authorList>
            <person name="Klenk H.-P."/>
        </authorList>
    </citation>
    <scope>NUCLEOTIDE SEQUENCE [LARGE SCALE GENOMIC DNA]</scope>
    <source>
        <strain evidence="2 3">DSM 43911</strain>
    </source>
</reference>
<keyword evidence="1" id="KW-1133">Transmembrane helix</keyword>
<dbReference type="Proteomes" id="UP000272729">
    <property type="component" value="Unassembled WGS sequence"/>
</dbReference>
<feature type="transmembrane region" description="Helical" evidence="1">
    <location>
        <begin position="193"/>
        <end position="213"/>
    </location>
</feature>
<evidence type="ECO:0000313" key="2">
    <source>
        <dbReference type="EMBL" id="RKT67793.1"/>
    </source>
</evidence>
<dbReference type="AlphaFoldDB" id="A0A495X5A0"/>
<evidence type="ECO:0000313" key="3">
    <source>
        <dbReference type="Proteomes" id="UP000272729"/>
    </source>
</evidence>
<feature type="transmembrane region" description="Helical" evidence="1">
    <location>
        <begin position="136"/>
        <end position="160"/>
    </location>
</feature>
<evidence type="ECO:0008006" key="4">
    <source>
        <dbReference type="Google" id="ProtNLM"/>
    </source>
</evidence>
<proteinExistence type="predicted"/>
<dbReference type="EMBL" id="RBXR01000001">
    <property type="protein sequence ID" value="RKT67793.1"/>
    <property type="molecule type" value="Genomic_DNA"/>
</dbReference>
<comment type="caution">
    <text evidence="2">The sequence shown here is derived from an EMBL/GenBank/DDBJ whole genome shotgun (WGS) entry which is preliminary data.</text>
</comment>
<protein>
    <recommendedName>
        <fullName evidence="4">DUF4386 domain-containing protein</fullName>
    </recommendedName>
</protein>
<keyword evidence="1" id="KW-0472">Membrane</keyword>
<feature type="transmembrane region" description="Helical" evidence="1">
    <location>
        <begin position="167"/>
        <end position="187"/>
    </location>
</feature>
<feature type="transmembrane region" description="Helical" evidence="1">
    <location>
        <begin position="59"/>
        <end position="79"/>
    </location>
</feature>
<dbReference type="RefSeq" id="WP_211350973.1">
    <property type="nucleotide sequence ID" value="NZ_JBIUBA010000078.1"/>
</dbReference>
<accession>A0A495X5A0</accession>
<gene>
    <name evidence="2" type="ORF">DFJ66_0969</name>
</gene>
<keyword evidence="3" id="KW-1185">Reference proteome</keyword>